<dbReference type="GO" id="GO:0005324">
    <property type="term" value="F:long-chain fatty acid transmembrane transporter activity"/>
    <property type="evidence" value="ECO:0007669"/>
    <property type="project" value="TreeGrafter"/>
</dbReference>
<dbReference type="AlphaFoldDB" id="A0A975CZ05"/>
<dbReference type="InterPro" id="IPR020845">
    <property type="entry name" value="AMP-binding_CS"/>
</dbReference>
<keyword evidence="4" id="KW-0067">ATP-binding</keyword>
<dbReference type="PROSITE" id="PS00455">
    <property type="entry name" value="AMP_BINDING"/>
    <property type="match status" value="1"/>
</dbReference>
<dbReference type="Gene3D" id="3.40.50.12780">
    <property type="entry name" value="N-terminal domain of ligase-like"/>
    <property type="match status" value="1"/>
</dbReference>
<dbReference type="InterPro" id="IPR045851">
    <property type="entry name" value="AMP-bd_C_sf"/>
</dbReference>
<evidence type="ECO:0000256" key="3">
    <source>
        <dbReference type="ARBA" id="ARBA00022741"/>
    </source>
</evidence>
<dbReference type="GO" id="GO:0004467">
    <property type="term" value="F:long-chain fatty acid-CoA ligase activity"/>
    <property type="evidence" value="ECO:0007669"/>
    <property type="project" value="TreeGrafter"/>
</dbReference>
<dbReference type="InterPro" id="IPR042099">
    <property type="entry name" value="ANL_N_sf"/>
</dbReference>
<dbReference type="FunFam" id="3.30.300.30:FF:000020">
    <property type="entry name" value="Long-chain fatty acid transporter"/>
    <property type="match status" value="1"/>
</dbReference>
<dbReference type="PANTHER" id="PTHR43107:SF15">
    <property type="entry name" value="FATTY ACID TRANSPORT PROTEIN 3, ISOFORM A"/>
    <property type="match status" value="1"/>
</dbReference>
<keyword evidence="3" id="KW-0547">Nucleotide-binding</keyword>
<dbReference type="GO" id="GO:0005886">
    <property type="term" value="C:plasma membrane"/>
    <property type="evidence" value="ECO:0007669"/>
    <property type="project" value="TreeGrafter"/>
</dbReference>
<protein>
    <submittedName>
        <fullName evidence="6">Long-chain-acyl-CoA synthetase</fullName>
    </submittedName>
</protein>
<dbReference type="RefSeq" id="WP_208631797.1">
    <property type="nucleotide sequence ID" value="NZ_CP059319.1"/>
</dbReference>
<dbReference type="GO" id="GO:0005524">
    <property type="term" value="F:ATP binding"/>
    <property type="evidence" value="ECO:0007669"/>
    <property type="project" value="UniProtKB-KW"/>
</dbReference>
<evidence type="ECO:0000256" key="4">
    <source>
        <dbReference type="ARBA" id="ARBA00022840"/>
    </source>
</evidence>
<proteinExistence type="inferred from homology"/>
<evidence type="ECO:0000256" key="2">
    <source>
        <dbReference type="ARBA" id="ARBA00022598"/>
    </source>
</evidence>
<dbReference type="EMBL" id="CP059319">
    <property type="protein sequence ID" value="QTH19851.1"/>
    <property type="molecule type" value="Genomic_DNA"/>
</dbReference>
<accession>A0A975CZ05</accession>
<reference evidence="6" key="1">
    <citation type="submission" date="2020-07" db="EMBL/GenBank/DDBJ databases">
        <authorList>
            <person name="Camacho E."/>
        </authorList>
    </citation>
    <scope>NUCLEOTIDE SEQUENCE</scope>
    <source>
        <strain evidence="6">MPO218</strain>
    </source>
</reference>
<evidence type="ECO:0000256" key="1">
    <source>
        <dbReference type="ARBA" id="ARBA00006432"/>
    </source>
</evidence>
<feature type="domain" description="AMP-dependent synthetase/ligase" evidence="5">
    <location>
        <begin position="39"/>
        <end position="404"/>
    </location>
</feature>
<dbReference type="InterPro" id="IPR000873">
    <property type="entry name" value="AMP-dep_synth/lig_dom"/>
</dbReference>
<organism evidence="6 7">
    <name type="scientific">Rhizorhabdus wittichii</name>
    <dbReference type="NCBI Taxonomy" id="160791"/>
    <lineage>
        <taxon>Bacteria</taxon>
        <taxon>Pseudomonadati</taxon>
        <taxon>Pseudomonadota</taxon>
        <taxon>Alphaproteobacteria</taxon>
        <taxon>Sphingomonadales</taxon>
        <taxon>Sphingomonadaceae</taxon>
        <taxon>Rhizorhabdus</taxon>
    </lineage>
</organism>
<dbReference type="GO" id="GO:0044539">
    <property type="term" value="P:long-chain fatty acid import into cell"/>
    <property type="evidence" value="ECO:0007669"/>
    <property type="project" value="TreeGrafter"/>
</dbReference>
<keyword evidence="2" id="KW-0436">Ligase</keyword>
<dbReference type="Proteomes" id="UP000664914">
    <property type="component" value="Chromosome"/>
</dbReference>
<comment type="similarity">
    <text evidence="1">Belongs to the ATP-dependent AMP-binding enzyme family.</text>
</comment>
<gene>
    <name evidence="6" type="ORF">HRJ34_15925</name>
</gene>
<name>A0A975CZ05_9SPHN</name>
<evidence type="ECO:0000313" key="7">
    <source>
        <dbReference type="Proteomes" id="UP000664914"/>
    </source>
</evidence>
<reference evidence="6" key="2">
    <citation type="submission" date="2021-04" db="EMBL/GenBank/DDBJ databases">
        <title>Isolation and genomic analysis of the ibuprofen-degrading bacterium Sphingomonas strain MPO218.</title>
        <authorList>
            <person name="Aulestia M."/>
            <person name="Flores A."/>
            <person name="Mangas E.L."/>
            <person name="Perez-Pulido A.J."/>
            <person name="Santero E."/>
            <person name="Camacho E.M."/>
        </authorList>
    </citation>
    <scope>NUCLEOTIDE SEQUENCE</scope>
    <source>
        <strain evidence="6">MPO218</strain>
    </source>
</reference>
<evidence type="ECO:0000313" key="6">
    <source>
        <dbReference type="EMBL" id="QTH19851.1"/>
    </source>
</evidence>
<evidence type="ECO:0000259" key="5">
    <source>
        <dbReference type="Pfam" id="PF00501"/>
    </source>
</evidence>
<dbReference type="NCBIfam" id="NF006134">
    <property type="entry name" value="PRK08279.1"/>
    <property type="match status" value="1"/>
</dbReference>
<dbReference type="Pfam" id="PF00501">
    <property type="entry name" value="AMP-binding"/>
    <property type="match status" value="1"/>
</dbReference>
<dbReference type="SUPFAM" id="SSF56801">
    <property type="entry name" value="Acetyl-CoA synthetase-like"/>
    <property type="match status" value="1"/>
</dbReference>
<dbReference type="Gene3D" id="3.30.300.30">
    <property type="match status" value="1"/>
</dbReference>
<sequence length="608" mass="65668">MKPFVLPSREESMQRLMRGYARVAGFTRDLAYSVADRIEERAADAADTPFILFEDQSISFAAMNRRANRVAHAARAAGLGKGDVVALLMLNRPEFVTIWLGLAKIGVVTALLNTGATGEVLGHALRQVDARALIVGSELATTVERMVPDALPPLLFEQSETGADRSAHGWRDLDAAMAGARDDDPPRDAREGVVLADPLYLIFTSGTTGLPKAARMSHMRFLNAGEMMAGLMAFGADDVLYCVLPLYHGAGGMVVPSVALATGRPFVLRRKFSRSGFWPDVRRHRITAVYYIGEIVRYLLAAPPAPGDRGHSLRVMTGAGLKPDLWEAFADRFGVDAIIEGLGSTEANYGITNVDGRPGSVGRLPYPRATNIRILKWDVAAGEHVRDAAGNPVEAGPHEVGELVAEILDGNGVAGFFEGYTSAEATEAKLLRDLFRPGDRWFRSGDLVRFDEEDYFFFVDRVGDTFRWKSENVSTAEVETVLSGFPGPSVVNVYGVRVPGTEGRAGMVALTYGDGAAFDPQGFHAFAVEHLAAYAVPLFVRLSATAEMTTTFKLRKVDLQREGYDPAAAKGDRLYVADPAAGRYVPLTGEALARLGIPPFEGASGDAR</sequence>
<dbReference type="PANTHER" id="PTHR43107">
    <property type="entry name" value="LONG-CHAIN FATTY ACID TRANSPORT PROTEIN"/>
    <property type="match status" value="1"/>
</dbReference>